<protein>
    <submittedName>
        <fullName evidence="3">Uncharacterized protein</fullName>
    </submittedName>
</protein>
<dbReference type="Proteomes" id="UP000298030">
    <property type="component" value="Unassembled WGS sequence"/>
</dbReference>
<reference evidence="3 4" key="1">
    <citation type="journal article" date="2019" name="Nat. Ecol. Evol.">
        <title>Megaphylogeny resolves global patterns of mushroom evolution.</title>
        <authorList>
            <person name="Varga T."/>
            <person name="Krizsan K."/>
            <person name="Foldi C."/>
            <person name="Dima B."/>
            <person name="Sanchez-Garcia M."/>
            <person name="Sanchez-Ramirez S."/>
            <person name="Szollosi G.J."/>
            <person name="Szarkandi J.G."/>
            <person name="Papp V."/>
            <person name="Albert L."/>
            <person name="Andreopoulos W."/>
            <person name="Angelini C."/>
            <person name="Antonin V."/>
            <person name="Barry K.W."/>
            <person name="Bougher N.L."/>
            <person name="Buchanan P."/>
            <person name="Buyck B."/>
            <person name="Bense V."/>
            <person name="Catcheside P."/>
            <person name="Chovatia M."/>
            <person name="Cooper J."/>
            <person name="Damon W."/>
            <person name="Desjardin D."/>
            <person name="Finy P."/>
            <person name="Geml J."/>
            <person name="Haridas S."/>
            <person name="Hughes K."/>
            <person name="Justo A."/>
            <person name="Karasinski D."/>
            <person name="Kautmanova I."/>
            <person name="Kiss B."/>
            <person name="Kocsube S."/>
            <person name="Kotiranta H."/>
            <person name="LaButti K.M."/>
            <person name="Lechner B.E."/>
            <person name="Liimatainen K."/>
            <person name="Lipzen A."/>
            <person name="Lukacs Z."/>
            <person name="Mihaltcheva S."/>
            <person name="Morgado L.N."/>
            <person name="Niskanen T."/>
            <person name="Noordeloos M.E."/>
            <person name="Ohm R.A."/>
            <person name="Ortiz-Santana B."/>
            <person name="Ovrebo C."/>
            <person name="Racz N."/>
            <person name="Riley R."/>
            <person name="Savchenko A."/>
            <person name="Shiryaev A."/>
            <person name="Soop K."/>
            <person name="Spirin V."/>
            <person name="Szebenyi C."/>
            <person name="Tomsovsky M."/>
            <person name="Tulloss R.E."/>
            <person name="Uehling J."/>
            <person name="Grigoriev I.V."/>
            <person name="Vagvolgyi C."/>
            <person name="Papp T."/>
            <person name="Martin F.M."/>
            <person name="Miettinen O."/>
            <person name="Hibbett D.S."/>
            <person name="Nagy L.G."/>
        </authorList>
    </citation>
    <scope>NUCLEOTIDE SEQUENCE [LARGE SCALE GENOMIC DNA]</scope>
    <source>
        <strain evidence="3 4">FP101781</strain>
    </source>
</reference>
<name>A0A4Y7TWH5_COPMI</name>
<gene>
    <name evidence="3" type="ORF">FA13DRAFT_1726190</name>
</gene>
<evidence type="ECO:0000256" key="2">
    <source>
        <dbReference type="SAM" id="MobiDB-lite"/>
    </source>
</evidence>
<evidence type="ECO:0000256" key="1">
    <source>
        <dbReference type="SAM" id="Coils"/>
    </source>
</evidence>
<accession>A0A4Y7TWH5</accession>
<dbReference type="AlphaFoldDB" id="A0A4Y7TWH5"/>
<feature type="compositionally biased region" description="Low complexity" evidence="2">
    <location>
        <begin position="30"/>
        <end position="48"/>
    </location>
</feature>
<evidence type="ECO:0000313" key="3">
    <source>
        <dbReference type="EMBL" id="TEB38513.1"/>
    </source>
</evidence>
<organism evidence="3 4">
    <name type="scientific">Coprinellus micaceus</name>
    <name type="common">Glistening ink-cap mushroom</name>
    <name type="synonym">Coprinus micaceus</name>
    <dbReference type="NCBI Taxonomy" id="71717"/>
    <lineage>
        <taxon>Eukaryota</taxon>
        <taxon>Fungi</taxon>
        <taxon>Dikarya</taxon>
        <taxon>Basidiomycota</taxon>
        <taxon>Agaricomycotina</taxon>
        <taxon>Agaricomycetes</taxon>
        <taxon>Agaricomycetidae</taxon>
        <taxon>Agaricales</taxon>
        <taxon>Agaricineae</taxon>
        <taxon>Psathyrellaceae</taxon>
        <taxon>Coprinellus</taxon>
    </lineage>
</organism>
<feature type="region of interest" description="Disordered" evidence="2">
    <location>
        <begin position="1"/>
        <end position="70"/>
    </location>
</feature>
<dbReference type="EMBL" id="QPFP01000003">
    <property type="protein sequence ID" value="TEB38513.1"/>
    <property type="molecule type" value="Genomic_DNA"/>
</dbReference>
<evidence type="ECO:0000313" key="4">
    <source>
        <dbReference type="Proteomes" id="UP000298030"/>
    </source>
</evidence>
<dbReference type="STRING" id="71717.A0A4Y7TWH5"/>
<comment type="caution">
    <text evidence="3">The sequence shown here is derived from an EMBL/GenBank/DDBJ whole genome shotgun (WGS) entry which is preliminary data.</text>
</comment>
<sequence length="140" mass="15146">MPLFKSTESQRRAASASPTRESTTSGGMFSRNGRSSVDSGSSSSPNGGSRSGGGFLGLGRNKNYLDNDPSIVGARQKIADAERAERDADEALRQARIRTNEARETIKILEREALEDAQRAKAKQAEAKIINKTARKLGRH</sequence>
<keyword evidence="1" id="KW-0175">Coiled coil</keyword>
<feature type="compositionally biased region" description="Polar residues" evidence="2">
    <location>
        <begin position="16"/>
        <end position="27"/>
    </location>
</feature>
<feature type="coiled-coil region" evidence="1">
    <location>
        <begin position="74"/>
        <end position="112"/>
    </location>
</feature>
<keyword evidence="4" id="KW-1185">Reference proteome</keyword>
<proteinExistence type="predicted"/>